<reference evidence="4 5" key="1">
    <citation type="submission" date="2016-12" db="EMBL/GenBank/DDBJ databases">
        <title>The draft genome sequence of Actinophytocola sp. 11-183.</title>
        <authorList>
            <person name="Wang W."/>
            <person name="Yuan L."/>
        </authorList>
    </citation>
    <scope>NUCLEOTIDE SEQUENCE [LARGE SCALE GENOMIC DNA]</scope>
    <source>
        <strain evidence="4 5">11-183</strain>
    </source>
</reference>
<name>A0A1Q8CQ42_9PSEU</name>
<evidence type="ECO:0000313" key="5">
    <source>
        <dbReference type="Proteomes" id="UP000185596"/>
    </source>
</evidence>
<dbReference type="PANTHER" id="PTHR33371">
    <property type="entry name" value="INTERMEMBRANE PHOSPHOLIPID TRANSPORT SYSTEM BINDING PROTEIN MLAD-RELATED"/>
    <property type="match status" value="1"/>
</dbReference>
<dbReference type="NCBIfam" id="TIGR00996">
    <property type="entry name" value="Mtu_fam_mce"/>
    <property type="match status" value="1"/>
</dbReference>
<dbReference type="InterPro" id="IPR003399">
    <property type="entry name" value="Mce/MlaD"/>
</dbReference>
<feature type="compositionally biased region" description="Basic and acidic residues" evidence="1">
    <location>
        <begin position="327"/>
        <end position="337"/>
    </location>
</feature>
<dbReference type="InterPro" id="IPR024516">
    <property type="entry name" value="Mce_C"/>
</dbReference>
<dbReference type="PANTHER" id="PTHR33371:SF16">
    <property type="entry name" value="MCE-FAMILY PROTEIN MCE3F"/>
    <property type="match status" value="1"/>
</dbReference>
<dbReference type="EMBL" id="MSIE01000029">
    <property type="protein sequence ID" value="OLF16474.1"/>
    <property type="molecule type" value="Genomic_DNA"/>
</dbReference>
<protein>
    <submittedName>
        <fullName evidence="4">ABC transporter substrate-binding protein</fullName>
    </submittedName>
</protein>
<sequence>MLTKRVRLQLVAFFVIAVVAVVYALFRFADLGRVFGVDGYTARMDLEESGGIFTNAEVTYRGFNVGRVGEIRLTEDGLRVDLEIDPDAPPIPADLDAVVANRSAVGEQYVDLRPRRDGEPFLSGSSVIAADRTSTPVSTDAVIRDLDSLASSVPTDSLRTVVDELDLAFAGTGDDLQVLLDSTAEFTRMATEHLPQTVALINDGGTVLDTQNAQADNITSFARDLATLSEQLKNSDPDLRRLVAATPRAATAVTNLLRESGPGLSVLFANLLTTSDILARRADGLEYMLVSYPLFSAAGQGLLGDDPGQVHLGLVLNLFNPPPCTRGYERTDRHDGTDETSTGSPVPPNTYCAEPPGSPINVRGSANAPFGGQPPSPQRPGTRPAPPDQTAQTGPMPEVLPGTLGLPGTDRQPSLAALLGLPG</sequence>
<dbReference type="STRING" id="1912961.BU204_16655"/>
<feature type="domain" description="Mce/MlaD" evidence="2">
    <location>
        <begin position="39"/>
        <end position="114"/>
    </location>
</feature>
<evidence type="ECO:0000259" key="2">
    <source>
        <dbReference type="Pfam" id="PF02470"/>
    </source>
</evidence>
<proteinExistence type="predicted"/>
<accession>A0A1Q8CQ42</accession>
<dbReference type="RefSeq" id="WP_075126593.1">
    <property type="nucleotide sequence ID" value="NZ_MSIE01000029.1"/>
</dbReference>
<dbReference type="InterPro" id="IPR005693">
    <property type="entry name" value="Mce"/>
</dbReference>
<keyword evidence="5" id="KW-1185">Reference proteome</keyword>
<dbReference type="Pfam" id="PF11887">
    <property type="entry name" value="Mce4_CUP1"/>
    <property type="match status" value="1"/>
</dbReference>
<evidence type="ECO:0000256" key="1">
    <source>
        <dbReference type="SAM" id="MobiDB-lite"/>
    </source>
</evidence>
<gene>
    <name evidence="4" type="ORF">BU204_16655</name>
</gene>
<dbReference type="AlphaFoldDB" id="A0A1Q8CQ42"/>
<feature type="compositionally biased region" description="Pro residues" evidence="1">
    <location>
        <begin position="372"/>
        <end position="387"/>
    </location>
</feature>
<dbReference type="OrthoDB" id="4741753at2"/>
<comment type="caution">
    <text evidence="4">The sequence shown here is derived from an EMBL/GenBank/DDBJ whole genome shotgun (WGS) entry which is preliminary data.</text>
</comment>
<organism evidence="4 5">
    <name type="scientific">Actinophytocola xanthii</name>
    <dbReference type="NCBI Taxonomy" id="1912961"/>
    <lineage>
        <taxon>Bacteria</taxon>
        <taxon>Bacillati</taxon>
        <taxon>Actinomycetota</taxon>
        <taxon>Actinomycetes</taxon>
        <taxon>Pseudonocardiales</taxon>
        <taxon>Pseudonocardiaceae</taxon>
    </lineage>
</organism>
<dbReference type="GO" id="GO:0005576">
    <property type="term" value="C:extracellular region"/>
    <property type="evidence" value="ECO:0007669"/>
    <property type="project" value="TreeGrafter"/>
</dbReference>
<feature type="region of interest" description="Disordered" evidence="1">
    <location>
        <begin position="321"/>
        <end position="423"/>
    </location>
</feature>
<dbReference type="InterPro" id="IPR052336">
    <property type="entry name" value="MlaD_Phospholipid_Transporter"/>
</dbReference>
<dbReference type="Proteomes" id="UP000185596">
    <property type="component" value="Unassembled WGS sequence"/>
</dbReference>
<feature type="domain" description="Mammalian cell entry C-terminal" evidence="3">
    <location>
        <begin position="123"/>
        <end position="311"/>
    </location>
</feature>
<evidence type="ECO:0000259" key="3">
    <source>
        <dbReference type="Pfam" id="PF11887"/>
    </source>
</evidence>
<dbReference type="Pfam" id="PF02470">
    <property type="entry name" value="MlaD"/>
    <property type="match status" value="1"/>
</dbReference>
<evidence type="ECO:0000313" key="4">
    <source>
        <dbReference type="EMBL" id="OLF16474.1"/>
    </source>
</evidence>